<sequence length="77" mass="8711">MPEVEAFPIPSAVLFLLEPLEEQEASYFAELDNISSFLITSTFNTSQTFVLILSYFAQDWNTYLLEKVIKSSPGSLK</sequence>
<evidence type="ECO:0000313" key="1">
    <source>
        <dbReference type="EMBL" id="GCD10641.1"/>
    </source>
</evidence>
<proteinExistence type="predicted"/>
<protein>
    <submittedName>
        <fullName evidence="1">Uncharacterized protein</fullName>
    </submittedName>
</protein>
<reference evidence="1 2" key="1">
    <citation type="submission" date="2018-11" db="EMBL/GenBank/DDBJ databases">
        <title>Genome sequencing and assembly of Clostridium tagluense strain A121.</title>
        <authorList>
            <person name="Murakami T."/>
            <person name="Segawa T."/>
            <person name="Shcherbakova V.A."/>
            <person name="Mori H."/>
            <person name="Yoshimura Y."/>
        </authorList>
    </citation>
    <scope>NUCLEOTIDE SEQUENCE [LARGE SCALE GENOMIC DNA]</scope>
    <source>
        <strain evidence="1 2">A121</strain>
    </source>
</reference>
<organism evidence="1 2">
    <name type="scientific">Clostridium tagluense</name>
    <dbReference type="NCBI Taxonomy" id="360422"/>
    <lineage>
        <taxon>Bacteria</taxon>
        <taxon>Bacillati</taxon>
        <taxon>Bacillota</taxon>
        <taxon>Clostridia</taxon>
        <taxon>Eubacteriales</taxon>
        <taxon>Clostridiaceae</taxon>
        <taxon>Clostridium</taxon>
    </lineage>
</organism>
<evidence type="ECO:0000313" key="2">
    <source>
        <dbReference type="Proteomes" id="UP000287872"/>
    </source>
</evidence>
<keyword evidence="2" id="KW-1185">Reference proteome</keyword>
<gene>
    <name evidence="1" type="ORF">Ctaglu_22640</name>
</gene>
<comment type="caution">
    <text evidence="1">The sequence shown here is derived from an EMBL/GenBank/DDBJ whole genome shotgun (WGS) entry which is preliminary data.</text>
</comment>
<dbReference type="Proteomes" id="UP000287872">
    <property type="component" value="Unassembled WGS sequence"/>
</dbReference>
<accession>A0A401UMA5</accession>
<dbReference type="EMBL" id="BHYK01000011">
    <property type="protein sequence ID" value="GCD10641.1"/>
    <property type="molecule type" value="Genomic_DNA"/>
</dbReference>
<name>A0A401UMA5_9CLOT</name>
<dbReference type="AlphaFoldDB" id="A0A401UMA5"/>